<protein>
    <recommendedName>
        <fullName evidence="3">Gp37 protein</fullName>
    </recommendedName>
</protein>
<evidence type="ECO:0000313" key="1">
    <source>
        <dbReference type="EMBL" id="SHF30936.1"/>
    </source>
</evidence>
<dbReference type="AlphaFoldDB" id="A0A1M5AL98"/>
<organism evidence="1 2">
    <name type="scientific">Vibrio gazogenes DSM 21264 = NBRC 103151</name>
    <dbReference type="NCBI Taxonomy" id="1123492"/>
    <lineage>
        <taxon>Bacteria</taxon>
        <taxon>Pseudomonadati</taxon>
        <taxon>Pseudomonadota</taxon>
        <taxon>Gammaproteobacteria</taxon>
        <taxon>Vibrionales</taxon>
        <taxon>Vibrionaceae</taxon>
        <taxon>Vibrio</taxon>
    </lineage>
</organism>
<gene>
    <name evidence="1" type="ORF">SAMN02745781_01934</name>
</gene>
<name>A0A1M5AL98_VIBGA</name>
<proteinExistence type="predicted"/>
<dbReference type="Proteomes" id="UP000184159">
    <property type="component" value="Unassembled WGS sequence"/>
</dbReference>
<evidence type="ECO:0000313" key="2">
    <source>
        <dbReference type="Proteomes" id="UP000184159"/>
    </source>
</evidence>
<dbReference type="EMBL" id="FQUH01000008">
    <property type="protein sequence ID" value="SHF30936.1"/>
    <property type="molecule type" value="Genomic_DNA"/>
</dbReference>
<accession>A0A1M5AL98</accession>
<keyword evidence="2" id="KW-1185">Reference proteome</keyword>
<dbReference type="RefSeq" id="WP_072958508.1">
    <property type="nucleotide sequence ID" value="NZ_FQUH01000008.1"/>
</dbReference>
<evidence type="ECO:0008006" key="3">
    <source>
        <dbReference type="Google" id="ProtNLM"/>
    </source>
</evidence>
<reference evidence="2" key="1">
    <citation type="submission" date="2016-11" db="EMBL/GenBank/DDBJ databases">
        <authorList>
            <person name="Varghese N."/>
            <person name="Submissions S."/>
        </authorList>
    </citation>
    <scope>NUCLEOTIDE SEQUENCE [LARGE SCALE GENOMIC DNA]</scope>
    <source>
        <strain evidence="2">DSM 21264</strain>
    </source>
</reference>
<sequence>MNSGTLQLEYPSQLYEQIEQSLGQLLGSDVVVKNYDEYRTMTIESLTLLIEFRFGRAGARNSSGQYCHGYHIRIHCLLPRSAERSFLRVLDKVAAIERFVDRNSWGIDIRQIDAPEFLRSEPSGLQYQLDQVVARAVTWRQNLYLGEGLNQSDEVREGIAWAVNPVNLDDADEYQSLEVQYASGN</sequence>